<reference evidence="1 2" key="1">
    <citation type="submission" date="2017-07" db="EMBL/GenBank/DDBJ databases">
        <title>A draft genome sequence of Komagataeibacter oboediens LMG 18849.</title>
        <authorList>
            <person name="Skraban J."/>
            <person name="Cleenwerck I."/>
            <person name="Vandamme P."/>
            <person name="Trcek J."/>
        </authorList>
    </citation>
    <scope>NUCLEOTIDE SEQUENCE [LARGE SCALE GENOMIC DNA]</scope>
    <source>
        <strain evidence="1 2">LMG 18849</strain>
    </source>
</reference>
<sequence>MAPETVFRPAPGILAPMLRSLLKTETFIGNEVRERRQSVVALIYDCPDAVHPMQDPGTPPARLTDYGQGSGIIRWSAGAYIR</sequence>
<evidence type="ECO:0000313" key="1">
    <source>
        <dbReference type="EMBL" id="PYD81466.1"/>
    </source>
</evidence>
<organism evidence="1 2">
    <name type="scientific">Komagataeibacter oboediens</name>
    <dbReference type="NCBI Taxonomy" id="65958"/>
    <lineage>
        <taxon>Bacteria</taxon>
        <taxon>Pseudomonadati</taxon>
        <taxon>Pseudomonadota</taxon>
        <taxon>Alphaproteobacteria</taxon>
        <taxon>Acetobacterales</taxon>
        <taxon>Acetobacteraceae</taxon>
        <taxon>Komagataeibacter</taxon>
    </lineage>
</organism>
<dbReference type="Proteomes" id="UP000247417">
    <property type="component" value="Unassembled WGS sequence"/>
</dbReference>
<dbReference type="EMBL" id="NKTX01000030">
    <property type="protein sequence ID" value="PYD81466.1"/>
    <property type="molecule type" value="Genomic_DNA"/>
</dbReference>
<comment type="caution">
    <text evidence="1">The sequence shown here is derived from an EMBL/GenBank/DDBJ whole genome shotgun (WGS) entry which is preliminary data.</text>
</comment>
<gene>
    <name evidence="1" type="ORF">CFR80_11680</name>
</gene>
<evidence type="ECO:0000313" key="2">
    <source>
        <dbReference type="Proteomes" id="UP000247417"/>
    </source>
</evidence>
<accession>A0A318QPM3</accession>
<proteinExistence type="predicted"/>
<name>A0A318QPM3_9PROT</name>
<protein>
    <submittedName>
        <fullName evidence="1">Uncharacterized protein</fullName>
    </submittedName>
</protein>
<dbReference type="AlphaFoldDB" id="A0A318QPM3"/>